<evidence type="ECO:0000313" key="2">
    <source>
        <dbReference type="Proteomes" id="UP000515743"/>
    </source>
</evidence>
<sequence length="208" mass="23656">MFEGIVSLIALLFSGYVFIEQRKDQKQLRIEQEKITELQKQQAADSKKYNEMKLQHSKQISDIESQRFASEREEKLQQAAAAVTAQWATVTKNGEQIWGLVVEVRAPQASEIVIETTTKRQEKWPAKCGTLGQGKYFVQSLPLTEEDYKKKYKVKKSGWGFPKQIQDGINVSLISNSTKFKVEKITYGLTGGRRYEKAGTGSVREVTN</sequence>
<keyword evidence="2" id="KW-1185">Reference proteome</keyword>
<evidence type="ECO:0000313" key="1">
    <source>
        <dbReference type="EMBL" id="QNE89922.1"/>
    </source>
</evidence>
<reference evidence="1 2" key="1">
    <citation type="submission" date="2020-07" db="EMBL/GenBank/DDBJ databases">
        <title>Complete genome and description of Corynebacterium incognita strain Marseille-Q3630 sp. nov.</title>
        <authorList>
            <person name="Boxberger M."/>
        </authorList>
    </citation>
    <scope>NUCLEOTIDE SEQUENCE [LARGE SCALE GENOMIC DNA]</scope>
    <source>
        <strain evidence="1 2">Marseille-Q3630</strain>
    </source>
</reference>
<organism evidence="1 2">
    <name type="scientific">Corynebacterium incognita</name>
    <dbReference type="NCBI Taxonomy" id="2754725"/>
    <lineage>
        <taxon>Bacteria</taxon>
        <taxon>Bacillati</taxon>
        <taxon>Actinomycetota</taxon>
        <taxon>Actinomycetes</taxon>
        <taxon>Mycobacteriales</taxon>
        <taxon>Corynebacteriaceae</taxon>
        <taxon>Corynebacterium</taxon>
    </lineage>
</organism>
<gene>
    <name evidence="1" type="ORF">H0194_02475</name>
</gene>
<accession>A0A7G7CQQ6</accession>
<proteinExistence type="predicted"/>
<protein>
    <submittedName>
        <fullName evidence="1">Uncharacterized protein</fullName>
    </submittedName>
</protein>
<name>A0A7G7CQQ6_9CORY</name>
<dbReference type="RefSeq" id="WP_185176296.1">
    <property type="nucleotide sequence ID" value="NZ_CP059404.1"/>
</dbReference>
<dbReference type="EMBL" id="CP059404">
    <property type="protein sequence ID" value="QNE89922.1"/>
    <property type="molecule type" value="Genomic_DNA"/>
</dbReference>
<dbReference type="KEGG" id="cik:H0194_02475"/>
<dbReference type="AlphaFoldDB" id="A0A7G7CQQ6"/>
<dbReference type="Proteomes" id="UP000515743">
    <property type="component" value="Chromosome"/>
</dbReference>